<dbReference type="InterPro" id="IPR036291">
    <property type="entry name" value="NAD(P)-bd_dom_sf"/>
</dbReference>
<evidence type="ECO:0000313" key="3">
    <source>
        <dbReference type="Proteomes" id="UP000500857"/>
    </source>
</evidence>
<keyword evidence="3" id="KW-1185">Reference proteome</keyword>
<name>A0A6H1U6E9_9CYAN</name>
<protein>
    <submittedName>
        <fullName evidence="2">SDR family oxidoreductase</fullName>
    </submittedName>
</protein>
<dbReference type="Proteomes" id="UP000500857">
    <property type="component" value="Chromosome"/>
</dbReference>
<proteinExistence type="predicted"/>
<feature type="domain" description="NAD-dependent epimerase/dehydratase" evidence="1">
    <location>
        <begin position="5"/>
        <end position="213"/>
    </location>
</feature>
<dbReference type="PANTHER" id="PTHR48079:SF6">
    <property type="entry name" value="NAD(P)-BINDING DOMAIN-CONTAINING PROTEIN-RELATED"/>
    <property type="match status" value="1"/>
</dbReference>
<dbReference type="PANTHER" id="PTHR48079">
    <property type="entry name" value="PROTEIN YEEZ"/>
    <property type="match status" value="1"/>
</dbReference>
<dbReference type="GO" id="GO:0005737">
    <property type="term" value="C:cytoplasm"/>
    <property type="evidence" value="ECO:0007669"/>
    <property type="project" value="TreeGrafter"/>
</dbReference>
<dbReference type="Gene3D" id="3.40.50.720">
    <property type="entry name" value="NAD(P)-binding Rossmann-like Domain"/>
    <property type="match status" value="1"/>
</dbReference>
<dbReference type="GO" id="GO:0004029">
    <property type="term" value="F:aldehyde dehydrogenase (NAD+) activity"/>
    <property type="evidence" value="ECO:0007669"/>
    <property type="project" value="TreeGrafter"/>
</dbReference>
<dbReference type="CDD" id="cd05266">
    <property type="entry name" value="SDR_a4"/>
    <property type="match status" value="1"/>
</dbReference>
<dbReference type="KEGG" id="oxy:HCG48_13005"/>
<evidence type="ECO:0000259" key="1">
    <source>
        <dbReference type="Pfam" id="PF01370"/>
    </source>
</evidence>
<organism evidence="2 3">
    <name type="scientific">Oxynema aestuarii AP17</name>
    <dbReference type="NCBI Taxonomy" id="2064643"/>
    <lineage>
        <taxon>Bacteria</taxon>
        <taxon>Bacillati</taxon>
        <taxon>Cyanobacteriota</taxon>
        <taxon>Cyanophyceae</taxon>
        <taxon>Oscillatoriophycideae</taxon>
        <taxon>Oscillatoriales</taxon>
        <taxon>Oscillatoriaceae</taxon>
        <taxon>Oxynema</taxon>
        <taxon>Oxynema aestuarii</taxon>
    </lineage>
</organism>
<sequence length="277" mass="30925">MKIAIVGCGYVGQAIARYWRQYGHLVTVTTTTPQRVEELQSLADRVLVVKGNDPTAIGTALEGQELVLLSLGARQRDAYRETYLETARTLSPLLSGETSVKQVIYTGSYAVYGDRQGQWVDENTPVAPANENGEILAETERVLLAGDRQDLAVCILRLGGIYGPGREIAKIFRPLAGTTRPGTGREVSNWIHLDDIVAALEFARAHRLRGVYNLVNDTPLEQKELLDRLCELHNLEPISWDPTATERRPYNARVSNRKLIEAGFRCRYPQTRLDLIP</sequence>
<dbReference type="SUPFAM" id="SSF51735">
    <property type="entry name" value="NAD(P)-binding Rossmann-fold domains"/>
    <property type="match status" value="1"/>
</dbReference>
<dbReference type="Pfam" id="PF01370">
    <property type="entry name" value="Epimerase"/>
    <property type="match status" value="1"/>
</dbReference>
<dbReference type="AlphaFoldDB" id="A0A6H1U6E9"/>
<dbReference type="InterPro" id="IPR001509">
    <property type="entry name" value="Epimerase_deHydtase"/>
</dbReference>
<dbReference type="InterPro" id="IPR051783">
    <property type="entry name" value="NAD(P)-dependent_oxidoreduct"/>
</dbReference>
<evidence type="ECO:0000313" key="2">
    <source>
        <dbReference type="EMBL" id="QIZ73730.1"/>
    </source>
</evidence>
<gene>
    <name evidence="2" type="ORF">HCG48_13005</name>
</gene>
<dbReference type="EMBL" id="CP051167">
    <property type="protein sequence ID" value="QIZ73730.1"/>
    <property type="molecule type" value="Genomic_DNA"/>
</dbReference>
<reference evidence="2 3" key="1">
    <citation type="submission" date="2020-04" db="EMBL/GenBank/DDBJ databases">
        <authorList>
            <person name="Basu S."/>
            <person name="Maruthanayagam V."/>
            <person name="Chakraborty S."/>
            <person name="Pramanik A."/>
            <person name="Mukherjee J."/>
            <person name="Brink B."/>
        </authorList>
    </citation>
    <scope>NUCLEOTIDE SEQUENCE [LARGE SCALE GENOMIC DNA]</scope>
    <source>
        <strain evidence="2 3">AP17</strain>
    </source>
</reference>
<accession>A0A6H1U6E9</accession>